<name>A0AAE3GBV2_9PSEU</name>
<organism evidence="10 11">
    <name type="scientific">Goodfellowiella coeruleoviolacea</name>
    <dbReference type="NCBI Taxonomy" id="334858"/>
    <lineage>
        <taxon>Bacteria</taxon>
        <taxon>Bacillati</taxon>
        <taxon>Actinomycetota</taxon>
        <taxon>Actinomycetes</taxon>
        <taxon>Pseudonocardiales</taxon>
        <taxon>Pseudonocardiaceae</taxon>
        <taxon>Goodfellowiella</taxon>
    </lineage>
</organism>
<dbReference type="Gene3D" id="1.20.1250.20">
    <property type="entry name" value="MFS general substrate transporter like domains"/>
    <property type="match status" value="1"/>
</dbReference>
<feature type="transmembrane region" description="Helical" evidence="8">
    <location>
        <begin position="109"/>
        <end position="127"/>
    </location>
</feature>
<dbReference type="NCBIfam" id="TIGR00711">
    <property type="entry name" value="efflux_EmrB"/>
    <property type="match status" value="1"/>
</dbReference>
<evidence type="ECO:0000256" key="7">
    <source>
        <dbReference type="SAM" id="MobiDB-lite"/>
    </source>
</evidence>
<evidence type="ECO:0000256" key="2">
    <source>
        <dbReference type="ARBA" id="ARBA00022448"/>
    </source>
</evidence>
<keyword evidence="6 8" id="KW-0472">Membrane</keyword>
<keyword evidence="3" id="KW-1003">Cell membrane</keyword>
<evidence type="ECO:0000256" key="6">
    <source>
        <dbReference type="ARBA" id="ARBA00023136"/>
    </source>
</evidence>
<evidence type="ECO:0000313" key="11">
    <source>
        <dbReference type="Proteomes" id="UP001206128"/>
    </source>
</evidence>
<protein>
    <submittedName>
        <fullName evidence="10">Drug resistance transporter, EmrB/QacA subfamily</fullName>
    </submittedName>
</protein>
<dbReference type="Gene3D" id="1.20.1720.10">
    <property type="entry name" value="Multidrug resistance protein D"/>
    <property type="match status" value="1"/>
</dbReference>
<dbReference type="InterPro" id="IPR020846">
    <property type="entry name" value="MFS_dom"/>
</dbReference>
<evidence type="ECO:0000256" key="3">
    <source>
        <dbReference type="ARBA" id="ARBA00022475"/>
    </source>
</evidence>
<feature type="compositionally biased region" description="Low complexity" evidence="7">
    <location>
        <begin position="536"/>
        <end position="573"/>
    </location>
</feature>
<keyword evidence="4 8" id="KW-0812">Transmembrane</keyword>
<feature type="domain" description="Major facilitator superfamily (MFS) profile" evidence="9">
    <location>
        <begin position="11"/>
        <end position="522"/>
    </location>
</feature>
<feature type="transmembrane region" description="Helical" evidence="8">
    <location>
        <begin position="47"/>
        <end position="65"/>
    </location>
</feature>
<feature type="transmembrane region" description="Helical" evidence="8">
    <location>
        <begin position="12"/>
        <end position="35"/>
    </location>
</feature>
<dbReference type="RefSeq" id="WP_308203955.1">
    <property type="nucleotide sequence ID" value="NZ_JAMTCK010000005.1"/>
</dbReference>
<keyword evidence="2" id="KW-0813">Transport</keyword>
<feature type="transmembrane region" description="Helical" evidence="8">
    <location>
        <begin position="77"/>
        <end position="103"/>
    </location>
</feature>
<dbReference type="AlphaFoldDB" id="A0AAE3GBV2"/>
<dbReference type="InterPro" id="IPR036259">
    <property type="entry name" value="MFS_trans_sf"/>
</dbReference>
<dbReference type="PRINTS" id="PR01036">
    <property type="entry name" value="TCRTETB"/>
</dbReference>
<proteinExistence type="predicted"/>
<dbReference type="EMBL" id="JAMTCK010000005">
    <property type="protein sequence ID" value="MCP2165422.1"/>
    <property type="molecule type" value="Genomic_DNA"/>
</dbReference>
<feature type="transmembrane region" description="Helical" evidence="8">
    <location>
        <begin position="165"/>
        <end position="184"/>
    </location>
</feature>
<evidence type="ECO:0000313" key="10">
    <source>
        <dbReference type="EMBL" id="MCP2165422.1"/>
    </source>
</evidence>
<evidence type="ECO:0000256" key="5">
    <source>
        <dbReference type="ARBA" id="ARBA00022989"/>
    </source>
</evidence>
<feature type="transmembrane region" description="Helical" evidence="8">
    <location>
        <begin position="134"/>
        <end position="153"/>
    </location>
</feature>
<gene>
    <name evidence="10" type="ORF">LX83_002280</name>
</gene>
<evidence type="ECO:0000256" key="1">
    <source>
        <dbReference type="ARBA" id="ARBA00004651"/>
    </source>
</evidence>
<feature type="transmembrane region" description="Helical" evidence="8">
    <location>
        <begin position="334"/>
        <end position="354"/>
    </location>
</feature>
<dbReference type="InterPro" id="IPR011701">
    <property type="entry name" value="MFS"/>
</dbReference>
<dbReference type="SUPFAM" id="SSF103473">
    <property type="entry name" value="MFS general substrate transporter"/>
    <property type="match status" value="1"/>
</dbReference>
<dbReference type="InterPro" id="IPR004638">
    <property type="entry name" value="EmrB-like"/>
</dbReference>
<keyword evidence="5 8" id="KW-1133">Transmembrane helix</keyword>
<dbReference type="Proteomes" id="UP001206128">
    <property type="component" value="Unassembled WGS sequence"/>
</dbReference>
<dbReference type="PROSITE" id="PS50850">
    <property type="entry name" value="MFS"/>
    <property type="match status" value="1"/>
</dbReference>
<dbReference type="Pfam" id="PF07690">
    <property type="entry name" value="MFS_1"/>
    <property type="match status" value="1"/>
</dbReference>
<dbReference type="PANTHER" id="PTHR42718:SF42">
    <property type="entry name" value="EXPORT PROTEIN"/>
    <property type="match status" value="1"/>
</dbReference>
<dbReference type="PANTHER" id="PTHR42718">
    <property type="entry name" value="MAJOR FACILITATOR SUPERFAMILY MULTIDRUG TRANSPORTER MFSC"/>
    <property type="match status" value="1"/>
</dbReference>
<feature type="transmembrane region" description="Helical" evidence="8">
    <location>
        <begin position="300"/>
        <end position="322"/>
    </location>
</feature>
<feature type="transmembrane region" description="Helical" evidence="8">
    <location>
        <begin position="366"/>
        <end position="386"/>
    </location>
</feature>
<comment type="caution">
    <text evidence="10">The sequence shown here is derived from an EMBL/GenBank/DDBJ whole genome shotgun (WGS) entry which is preliminary data.</text>
</comment>
<evidence type="ECO:0000259" key="9">
    <source>
        <dbReference type="PROSITE" id="PS50850"/>
    </source>
</evidence>
<dbReference type="GO" id="GO:0022857">
    <property type="term" value="F:transmembrane transporter activity"/>
    <property type="evidence" value="ECO:0007669"/>
    <property type="project" value="InterPro"/>
</dbReference>
<keyword evidence="11" id="KW-1185">Reference proteome</keyword>
<evidence type="ECO:0000256" key="8">
    <source>
        <dbReference type="SAM" id="Phobius"/>
    </source>
</evidence>
<evidence type="ECO:0000256" key="4">
    <source>
        <dbReference type="ARBA" id="ARBA00022692"/>
    </source>
</evidence>
<reference evidence="10" key="1">
    <citation type="submission" date="2022-06" db="EMBL/GenBank/DDBJ databases">
        <title>Genomic Encyclopedia of Archaeal and Bacterial Type Strains, Phase II (KMG-II): from individual species to whole genera.</title>
        <authorList>
            <person name="Goeker M."/>
        </authorList>
    </citation>
    <scope>NUCLEOTIDE SEQUENCE</scope>
    <source>
        <strain evidence="10">DSM 43935</strain>
    </source>
</reference>
<feature type="transmembrane region" description="Helical" evidence="8">
    <location>
        <begin position="196"/>
        <end position="215"/>
    </location>
</feature>
<accession>A0AAE3GBV2</accession>
<dbReference type="GO" id="GO:0005886">
    <property type="term" value="C:plasma membrane"/>
    <property type="evidence" value="ECO:0007669"/>
    <property type="project" value="UniProtKB-SubCell"/>
</dbReference>
<comment type="subcellular location">
    <subcellularLocation>
        <location evidence="1">Cell membrane</location>
        <topology evidence="1">Multi-pass membrane protein</topology>
    </subcellularLocation>
</comment>
<feature type="region of interest" description="Disordered" evidence="7">
    <location>
        <begin position="520"/>
        <end position="573"/>
    </location>
</feature>
<feature type="transmembrane region" description="Helical" evidence="8">
    <location>
        <begin position="270"/>
        <end position="294"/>
    </location>
</feature>
<feature type="transmembrane region" description="Helical" evidence="8">
    <location>
        <begin position="221"/>
        <end position="249"/>
    </location>
</feature>
<sequence>MSARPVNPWAALVTLCLGYSMIVLDSTIVNVAVPAMLTGLPASLNEVIWVNSGYLLAFAVPLLVAGRLGDRFGPRRVFLVGLAVFTLASLWCGLAGGVSSLVAARAVQGLGAALLMPQTMALITHLFPAGRRGAAMGVWGSVIGVATISGPLLGGLLVQTLGWEWIFFINLPIGVVSMVLTVVLVPDWRPGHGHRFDLLGVLLSCAGLLALVFGLQNGQHYHWSTVTGGVTITGIIVLGLVLLVGFVVWQAVNRAEPLLPLRLFASRDFSLVNLANLALGCTMGGVFVPLMLYLQSALGYSPLLAGVISAPMSLAQGLVAPFVGRLADRLGGRFLAAGGFLLFAAGLAVLAWQVDVATNPVTLVPAMLVCGVGMAGVFSPLATMATTGLDPRLVGAGSGVFNTSRQVGSVLGSAAVGVLLQARLSVSVPDAIGRAAAALPESARDAFVSGVGQAAASAGEFTAPHVPDLPGLPAEWAGQAARLAETALHAGLTSAAKATLVLPVGVLVLGALCCLGLRGRRGGRRGDQPAPAVAGPEAALSEATPSAAAPDTGAPGTGAARATGVARASSGEA</sequence>